<keyword evidence="3" id="KW-0560">Oxidoreductase</keyword>
<comment type="cofactor">
    <cofactor evidence="1">
        <name>FMN</name>
        <dbReference type="ChEBI" id="CHEBI:58210"/>
    </cofactor>
</comment>
<dbReference type="Pfam" id="PF01070">
    <property type="entry name" value="FMN_dh"/>
    <property type="match status" value="1"/>
</dbReference>
<dbReference type="Gramene" id="mRNA:HanXRQr2_Chr15g0705461">
    <property type="protein sequence ID" value="mRNA:HanXRQr2_Chr15g0705461"/>
    <property type="gene ID" value="HanXRQr2_Chr15g0705461"/>
</dbReference>
<dbReference type="PANTHER" id="PTHR10578:SF67">
    <property type="entry name" value="PEROXISOMAL (S)-2-HYDROXYACID OXIDASE GLO3"/>
    <property type="match status" value="1"/>
</dbReference>
<reference evidence="3" key="2">
    <citation type="submission" date="2020-06" db="EMBL/GenBank/DDBJ databases">
        <title>Helianthus annuus Genome sequencing and assembly Release 2.</title>
        <authorList>
            <person name="Gouzy J."/>
            <person name="Langlade N."/>
            <person name="Munos S."/>
        </authorList>
    </citation>
    <scope>NUCLEOTIDE SEQUENCE</scope>
    <source>
        <tissue evidence="3">Leaves</tissue>
    </source>
</reference>
<evidence type="ECO:0000313" key="4">
    <source>
        <dbReference type="Proteomes" id="UP000215914"/>
    </source>
</evidence>
<proteinExistence type="predicted"/>
<evidence type="ECO:0000259" key="2">
    <source>
        <dbReference type="Pfam" id="PF01070"/>
    </source>
</evidence>
<dbReference type="InterPro" id="IPR013785">
    <property type="entry name" value="Aldolase_TIM"/>
</dbReference>
<organism evidence="3 4">
    <name type="scientific">Helianthus annuus</name>
    <name type="common">Common sunflower</name>
    <dbReference type="NCBI Taxonomy" id="4232"/>
    <lineage>
        <taxon>Eukaryota</taxon>
        <taxon>Viridiplantae</taxon>
        <taxon>Streptophyta</taxon>
        <taxon>Embryophyta</taxon>
        <taxon>Tracheophyta</taxon>
        <taxon>Spermatophyta</taxon>
        <taxon>Magnoliopsida</taxon>
        <taxon>eudicotyledons</taxon>
        <taxon>Gunneridae</taxon>
        <taxon>Pentapetalae</taxon>
        <taxon>asterids</taxon>
        <taxon>campanulids</taxon>
        <taxon>Asterales</taxon>
        <taxon>Asteraceae</taxon>
        <taxon>Asteroideae</taxon>
        <taxon>Heliantheae alliance</taxon>
        <taxon>Heliantheae</taxon>
        <taxon>Helianthus</taxon>
    </lineage>
</organism>
<accession>A0A9K3E1Y3</accession>
<evidence type="ECO:0000256" key="1">
    <source>
        <dbReference type="ARBA" id="ARBA00001917"/>
    </source>
</evidence>
<gene>
    <name evidence="3" type="ORF">HanXRQr2_Chr15g0705461</name>
</gene>
<dbReference type="EC" id="1.1.3.15" evidence="3"/>
<dbReference type="EMBL" id="MNCJ02000330">
    <property type="protein sequence ID" value="KAF5765584.1"/>
    <property type="molecule type" value="Genomic_DNA"/>
</dbReference>
<keyword evidence="4" id="KW-1185">Reference proteome</keyword>
<dbReference type="SUPFAM" id="SSF51395">
    <property type="entry name" value="FMN-linked oxidoreductases"/>
    <property type="match status" value="1"/>
</dbReference>
<comment type="caution">
    <text evidence="3">The sequence shown here is derived from an EMBL/GenBank/DDBJ whole genome shotgun (WGS) entry which is preliminary data.</text>
</comment>
<dbReference type="Proteomes" id="UP000215914">
    <property type="component" value="Unassembled WGS sequence"/>
</dbReference>
<protein>
    <submittedName>
        <fullName evidence="3">(S)-2-hydroxy-acid oxidase</fullName>
        <ecNumber evidence="3">1.1.3.15</ecNumber>
    </submittedName>
</protein>
<dbReference type="AlphaFoldDB" id="A0A9K3E1Y3"/>
<dbReference type="PANTHER" id="PTHR10578">
    <property type="entry name" value="S -2-HYDROXY-ACID OXIDASE-RELATED"/>
    <property type="match status" value="1"/>
</dbReference>
<name>A0A9K3E1Y3_HELAN</name>
<sequence>MTRNRCIQSFSSWCEAVMVGRAVVCGLTTKGEYGVKTVIEMLKDELEFTMALSGCPTLNGVTANHIRT</sequence>
<reference evidence="3" key="1">
    <citation type="journal article" date="2017" name="Nature">
        <title>The sunflower genome provides insights into oil metabolism, flowering and Asterid evolution.</title>
        <authorList>
            <person name="Badouin H."/>
            <person name="Gouzy J."/>
            <person name="Grassa C.J."/>
            <person name="Murat F."/>
            <person name="Staton S.E."/>
            <person name="Cottret L."/>
            <person name="Lelandais-Briere C."/>
            <person name="Owens G.L."/>
            <person name="Carrere S."/>
            <person name="Mayjonade B."/>
            <person name="Legrand L."/>
            <person name="Gill N."/>
            <person name="Kane N.C."/>
            <person name="Bowers J.E."/>
            <person name="Hubner S."/>
            <person name="Bellec A."/>
            <person name="Berard A."/>
            <person name="Berges H."/>
            <person name="Blanchet N."/>
            <person name="Boniface M.C."/>
            <person name="Brunel D."/>
            <person name="Catrice O."/>
            <person name="Chaidir N."/>
            <person name="Claudel C."/>
            <person name="Donnadieu C."/>
            <person name="Faraut T."/>
            <person name="Fievet G."/>
            <person name="Helmstetter N."/>
            <person name="King M."/>
            <person name="Knapp S.J."/>
            <person name="Lai Z."/>
            <person name="Le Paslier M.C."/>
            <person name="Lippi Y."/>
            <person name="Lorenzon L."/>
            <person name="Mandel J.R."/>
            <person name="Marage G."/>
            <person name="Marchand G."/>
            <person name="Marquand E."/>
            <person name="Bret-Mestries E."/>
            <person name="Morien E."/>
            <person name="Nambeesan S."/>
            <person name="Nguyen T."/>
            <person name="Pegot-Espagnet P."/>
            <person name="Pouilly N."/>
            <person name="Raftis F."/>
            <person name="Sallet E."/>
            <person name="Schiex T."/>
            <person name="Thomas J."/>
            <person name="Vandecasteele C."/>
            <person name="Vares D."/>
            <person name="Vear F."/>
            <person name="Vautrin S."/>
            <person name="Crespi M."/>
            <person name="Mangin B."/>
            <person name="Burke J.M."/>
            <person name="Salse J."/>
            <person name="Munos S."/>
            <person name="Vincourt P."/>
            <person name="Rieseberg L.H."/>
            <person name="Langlade N.B."/>
        </authorList>
    </citation>
    <scope>NUCLEOTIDE SEQUENCE</scope>
    <source>
        <tissue evidence="3">Leaves</tissue>
    </source>
</reference>
<dbReference type="Gene3D" id="3.20.20.70">
    <property type="entry name" value="Aldolase class I"/>
    <property type="match status" value="1"/>
</dbReference>
<dbReference type="InterPro" id="IPR000262">
    <property type="entry name" value="FMN-dep_DH"/>
</dbReference>
<evidence type="ECO:0000313" key="3">
    <source>
        <dbReference type="EMBL" id="KAF5765584.1"/>
    </source>
</evidence>
<dbReference type="GO" id="GO:0003973">
    <property type="term" value="F:(S)-2-hydroxy-acid oxidase activity"/>
    <property type="evidence" value="ECO:0007669"/>
    <property type="project" value="UniProtKB-EC"/>
</dbReference>
<feature type="domain" description="FMN-dependent dehydrogenase" evidence="2">
    <location>
        <begin position="15"/>
        <end position="67"/>
    </location>
</feature>